<evidence type="ECO:0000259" key="1">
    <source>
        <dbReference type="Pfam" id="PF12697"/>
    </source>
</evidence>
<evidence type="ECO:0000313" key="3">
    <source>
        <dbReference type="Proteomes" id="UP001596104"/>
    </source>
</evidence>
<dbReference type="InterPro" id="IPR029058">
    <property type="entry name" value="AB_hydrolase_fold"/>
</dbReference>
<reference evidence="3" key="1">
    <citation type="journal article" date="2019" name="Int. J. Syst. Evol. Microbiol.">
        <title>The Global Catalogue of Microorganisms (GCM) 10K type strain sequencing project: providing services to taxonomists for standard genome sequencing and annotation.</title>
        <authorList>
            <consortium name="The Broad Institute Genomics Platform"/>
            <consortium name="The Broad Institute Genome Sequencing Center for Infectious Disease"/>
            <person name="Wu L."/>
            <person name="Ma J."/>
        </authorList>
    </citation>
    <scope>NUCLEOTIDE SEQUENCE [LARGE SCALE GENOMIC DNA]</scope>
    <source>
        <strain evidence="3">CGMCC 1.16326</strain>
    </source>
</reference>
<keyword evidence="2" id="KW-0378">Hydrolase</keyword>
<sequence length="289" mass="31853">MTTGAFRSAEGAETVRRLYRKVLDGWPVPVCELRLPTRQGETFVLAFGREDGSPVVLLHGAQANAAAWILDAMPWAEHFRLYAVDMIGEAGFSAPSRPPLASDAHALWLDDVMSELGLSRAAVVGVSLGGWLALDYANRRPDFVERLALICPAGIGRQKNFLLRAAPLLLLGSWGKRRMRELVLGPSVTEPPEALKPLIALMQAIGRSIRLRLETIPRLSDAELAKLKMPILAIMGGRDVLIDSDDTRRRLRAFAPQAEIRFLPEALHFIQGQSEAVLRFLADEQARHG</sequence>
<dbReference type="InterPro" id="IPR000073">
    <property type="entry name" value="AB_hydrolase_1"/>
</dbReference>
<keyword evidence="3" id="KW-1185">Reference proteome</keyword>
<feature type="domain" description="AB hydrolase-1" evidence="1">
    <location>
        <begin position="55"/>
        <end position="278"/>
    </location>
</feature>
<organism evidence="2 3">
    <name type="scientific">Bosea vestrisii</name>
    <dbReference type="NCBI Taxonomy" id="151416"/>
    <lineage>
        <taxon>Bacteria</taxon>
        <taxon>Pseudomonadati</taxon>
        <taxon>Pseudomonadota</taxon>
        <taxon>Alphaproteobacteria</taxon>
        <taxon>Hyphomicrobiales</taxon>
        <taxon>Boseaceae</taxon>
        <taxon>Bosea</taxon>
    </lineage>
</organism>
<dbReference type="PANTHER" id="PTHR43689:SF8">
    <property type="entry name" value="ALPHA_BETA-HYDROLASES SUPERFAMILY PROTEIN"/>
    <property type="match status" value="1"/>
</dbReference>
<accession>A0ABW0HCZ6</accession>
<dbReference type="PRINTS" id="PR00111">
    <property type="entry name" value="ABHYDROLASE"/>
</dbReference>
<dbReference type="SUPFAM" id="SSF53474">
    <property type="entry name" value="alpha/beta-Hydrolases"/>
    <property type="match status" value="1"/>
</dbReference>
<name>A0ABW0HCZ6_9HYPH</name>
<dbReference type="Pfam" id="PF12697">
    <property type="entry name" value="Abhydrolase_6"/>
    <property type="match status" value="1"/>
</dbReference>
<dbReference type="EMBL" id="JBHSLV010000021">
    <property type="protein sequence ID" value="MFC5393819.1"/>
    <property type="molecule type" value="Genomic_DNA"/>
</dbReference>
<proteinExistence type="predicted"/>
<gene>
    <name evidence="2" type="ORF">ACFPPC_14330</name>
</gene>
<dbReference type="Gene3D" id="3.40.50.1820">
    <property type="entry name" value="alpha/beta hydrolase"/>
    <property type="match status" value="1"/>
</dbReference>
<comment type="caution">
    <text evidence="2">The sequence shown here is derived from an EMBL/GenBank/DDBJ whole genome shotgun (WGS) entry which is preliminary data.</text>
</comment>
<evidence type="ECO:0000313" key="2">
    <source>
        <dbReference type="EMBL" id="MFC5393819.1"/>
    </source>
</evidence>
<dbReference type="GO" id="GO:0016787">
    <property type="term" value="F:hydrolase activity"/>
    <property type="evidence" value="ECO:0007669"/>
    <property type="project" value="UniProtKB-KW"/>
</dbReference>
<protein>
    <submittedName>
        <fullName evidence="2">Alpha/beta fold hydrolase</fullName>
    </submittedName>
</protein>
<dbReference type="Proteomes" id="UP001596104">
    <property type="component" value="Unassembled WGS sequence"/>
</dbReference>
<dbReference type="RefSeq" id="WP_377008865.1">
    <property type="nucleotide sequence ID" value="NZ_JBHSLV010000021.1"/>
</dbReference>
<dbReference type="PANTHER" id="PTHR43689">
    <property type="entry name" value="HYDROLASE"/>
    <property type="match status" value="1"/>
</dbReference>